<dbReference type="GeneID" id="78506168"/>
<dbReference type="Proteomes" id="UP000215383">
    <property type="component" value="Chromosome 1"/>
</dbReference>
<proteinExistence type="predicted"/>
<dbReference type="EMBL" id="LT906446">
    <property type="protein sequence ID" value="SNU93977.1"/>
    <property type="molecule type" value="Genomic_DNA"/>
</dbReference>
<keyword evidence="2" id="KW-1185">Reference proteome</keyword>
<dbReference type="RefSeq" id="WP_036254562.1">
    <property type="nucleotide sequence ID" value="NZ_LT906446.1"/>
</dbReference>
<name>A0A239T8A7_9FIRM</name>
<evidence type="ECO:0000313" key="2">
    <source>
        <dbReference type="Proteomes" id="UP000215383"/>
    </source>
</evidence>
<reference evidence="1 2" key="1">
    <citation type="submission" date="2017-06" db="EMBL/GenBank/DDBJ databases">
        <authorList>
            <consortium name="Pathogen Informatics"/>
        </authorList>
    </citation>
    <scope>NUCLEOTIDE SEQUENCE [LARGE SCALE GENOMIC DNA]</scope>
    <source>
        <strain evidence="1 2">NCTC10570</strain>
    </source>
</reference>
<organism evidence="1 2">
    <name type="scientific">Megamonas hypermegale</name>
    <dbReference type="NCBI Taxonomy" id="158847"/>
    <lineage>
        <taxon>Bacteria</taxon>
        <taxon>Bacillati</taxon>
        <taxon>Bacillota</taxon>
        <taxon>Negativicutes</taxon>
        <taxon>Selenomonadales</taxon>
        <taxon>Selenomonadaceae</taxon>
        <taxon>Megamonas</taxon>
    </lineage>
</organism>
<dbReference type="AlphaFoldDB" id="A0A239T8A7"/>
<evidence type="ECO:0000313" key="1">
    <source>
        <dbReference type="EMBL" id="SNU93977.1"/>
    </source>
</evidence>
<gene>
    <name evidence="1" type="ORF">SAMEA4364220_00122</name>
</gene>
<sequence>MKKYLLLSVFFFLGSLLCMVLPAQARVPYSYLNIGGLTPDQQINSAYYVYGRPTANLAVRNCGDFYINEVTYNSELMVYYVNGGWNENGRIRAIVCSEDNIATNMGVKVGMTKDTVWQVYGDPDKRFRETDGSTWCYLSSSTDHPNMPMYFFFDDKDVIDTIVVGDIGYYY</sequence>
<protein>
    <submittedName>
        <fullName evidence="1">Uncharacterized protein</fullName>
    </submittedName>
</protein>
<accession>A0A239T8A7</accession>